<dbReference type="RefSeq" id="WP_122330056.1">
    <property type="nucleotide sequence ID" value="NZ_JAQDYY010000001.1"/>
</dbReference>
<dbReference type="AlphaFoldDB" id="A0A396C1E8"/>
<evidence type="ECO:0000313" key="2">
    <source>
        <dbReference type="EMBL" id="RHH14408.1"/>
    </source>
</evidence>
<protein>
    <submittedName>
        <fullName evidence="2">Uncharacterized protein</fullName>
    </submittedName>
</protein>
<proteinExistence type="predicted"/>
<name>A0A396C1E8_BACFG</name>
<dbReference type="Proteomes" id="UP000266644">
    <property type="component" value="Unassembled WGS sequence"/>
</dbReference>
<comment type="caution">
    <text evidence="2">The sequence shown here is derived from an EMBL/GenBank/DDBJ whole genome shotgun (WGS) entry which is preliminary data.</text>
</comment>
<feature type="region of interest" description="Disordered" evidence="1">
    <location>
        <begin position="33"/>
        <end position="63"/>
    </location>
</feature>
<dbReference type="EMBL" id="QRJE01000008">
    <property type="protein sequence ID" value="RHH14408.1"/>
    <property type="molecule type" value="Genomic_DNA"/>
</dbReference>
<reference evidence="2 3" key="1">
    <citation type="submission" date="2018-08" db="EMBL/GenBank/DDBJ databases">
        <title>A genome reference for cultivated species of the human gut microbiota.</title>
        <authorList>
            <person name="Zou Y."/>
            <person name="Xue W."/>
            <person name="Luo G."/>
        </authorList>
    </citation>
    <scope>NUCLEOTIDE SEQUENCE [LARGE SCALE GENOMIC DNA]</scope>
    <source>
        <strain evidence="2 3">AM18-6</strain>
    </source>
</reference>
<sequence length="63" mass="7895">MINDFFKEYKGFLDFKTVYAVYSKWDQENDRYYYPEEYPDDDLEEDDYQNDDTNSDYNNKIMQ</sequence>
<accession>A0A396C1E8</accession>
<gene>
    <name evidence="2" type="ORF">DW228_06300</name>
</gene>
<feature type="compositionally biased region" description="Acidic residues" evidence="1">
    <location>
        <begin position="37"/>
        <end position="54"/>
    </location>
</feature>
<organism evidence="2 3">
    <name type="scientific">Bacteroides fragilis</name>
    <dbReference type="NCBI Taxonomy" id="817"/>
    <lineage>
        <taxon>Bacteria</taxon>
        <taxon>Pseudomonadati</taxon>
        <taxon>Bacteroidota</taxon>
        <taxon>Bacteroidia</taxon>
        <taxon>Bacteroidales</taxon>
        <taxon>Bacteroidaceae</taxon>
        <taxon>Bacteroides</taxon>
    </lineage>
</organism>
<evidence type="ECO:0000313" key="3">
    <source>
        <dbReference type="Proteomes" id="UP000266644"/>
    </source>
</evidence>
<evidence type="ECO:0000256" key="1">
    <source>
        <dbReference type="SAM" id="MobiDB-lite"/>
    </source>
</evidence>